<dbReference type="OrthoDB" id="59980at2"/>
<dbReference type="InterPro" id="IPR009677">
    <property type="entry name" value="DUF1266"/>
</dbReference>
<feature type="coiled-coil region" evidence="1">
    <location>
        <begin position="24"/>
        <end position="63"/>
    </location>
</feature>
<reference evidence="4 7" key="2">
    <citation type="submission" date="2020-08" db="EMBL/GenBank/DDBJ databases">
        <title>Genomic Encyclopedia of Type Strains, Phase IV (KMG-IV): sequencing the most valuable type-strain genomes for metagenomic binning, comparative biology and taxonomic classification.</title>
        <authorList>
            <person name="Goeker M."/>
        </authorList>
    </citation>
    <scope>NUCLEOTIDE SEQUENCE [LARGE SCALE GENOMIC DNA]</scope>
    <source>
        <strain evidence="4 7">DSM 12027</strain>
    </source>
</reference>
<keyword evidence="7" id="KW-1185">Reference proteome</keyword>
<evidence type="ECO:0000313" key="4">
    <source>
        <dbReference type="EMBL" id="MBB6018934.1"/>
    </source>
</evidence>
<evidence type="ECO:0000313" key="6">
    <source>
        <dbReference type="Proteomes" id="UP000313988"/>
    </source>
</evidence>
<feature type="domain" description="DUF1266" evidence="3">
    <location>
        <begin position="121"/>
        <end position="279"/>
    </location>
</feature>
<dbReference type="AlphaFoldDB" id="A0A5C4XCQ5"/>
<sequence length="302" mass="33532">MTLWQLVIPVVVGLVLAFLWWAGKAMLEGAREGIQEANEELAQEKAEREAQQAEQTAARQQVVETAARSLGEAERFALNLRAPFAQLWIQIFEDAVSGRPLEYFYQFTPPAGKEDELRQSLVEGWEITDHTSALSSLAWLLDSGHRAPYQTVRQHLQSGDGTSDELNKRLAAVVGKWESEVGEVGGLAFDLARAVDIAAQGVALGYLSEAQGWRVLGQCRQMARDAAFRDWAHYGQSFRAGAEFWKSGGVIDGVRNKGYAQTVRWLLEDADSPWVRDPWPTAGQVLEQQRAADTDGVRPTLH</sequence>
<dbReference type="Pfam" id="PF06889">
    <property type="entry name" value="DUF1266"/>
    <property type="match status" value="1"/>
</dbReference>
<evidence type="ECO:0000313" key="5">
    <source>
        <dbReference type="EMBL" id="TNM61092.1"/>
    </source>
</evidence>
<protein>
    <submittedName>
        <fullName evidence="5">DUF1266 domain-containing protein</fullName>
    </submittedName>
</protein>
<evidence type="ECO:0000259" key="3">
    <source>
        <dbReference type="Pfam" id="PF06889"/>
    </source>
</evidence>
<evidence type="ECO:0000256" key="2">
    <source>
        <dbReference type="SAM" id="Phobius"/>
    </source>
</evidence>
<dbReference type="Proteomes" id="UP000313988">
    <property type="component" value="Unassembled WGS sequence"/>
</dbReference>
<evidence type="ECO:0000256" key="1">
    <source>
        <dbReference type="SAM" id="Coils"/>
    </source>
</evidence>
<dbReference type="EMBL" id="VDMO01000060">
    <property type="protein sequence ID" value="TNM61092.1"/>
    <property type="molecule type" value="Genomic_DNA"/>
</dbReference>
<keyword evidence="2" id="KW-0472">Membrane</keyword>
<dbReference type="RefSeq" id="WP_139405047.1">
    <property type="nucleotide sequence ID" value="NZ_JACHEW010000061.1"/>
</dbReference>
<accession>A0A5C4XCQ5</accession>
<organism evidence="5 6">
    <name type="scientific">Deinococcus radiopugnans ATCC 19172</name>
    <dbReference type="NCBI Taxonomy" id="585398"/>
    <lineage>
        <taxon>Bacteria</taxon>
        <taxon>Thermotogati</taxon>
        <taxon>Deinococcota</taxon>
        <taxon>Deinococci</taxon>
        <taxon>Deinococcales</taxon>
        <taxon>Deinococcaceae</taxon>
        <taxon>Deinococcus</taxon>
    </lineage>
</organism>
<feature type="transmembrane region" description="Helical" evidence="2">
    <location>
        <begin position="6"/>
        <end position="23"/>
    </location>
</feature>
<gene>
    <name evidence="5" type="ORF">FHR04_20625</name>
    <name evidence="4" type="ORF">HNQ04_004217</name>
</gene>
<reference evidence="5 6" key="1">
    <citation type="submission" date="2019-06" db="EMBL/GenBank/DDBJ databases">
        <title>Genome sequence of Deinococcus radiopugnans ATCC 19172.</title>
        <authorList>
            <person name="Maclea K.S."/>
            <person name="Maynard C.R."/>
        </authorList>
    </citation>
    <scope>NUCLEOTIDE SEQUENCE [LARGE SCALE GENOMIC DNA]</scope>
    <source>
        <strain evidence="5 6">ATCC 19172</strain>
    </source>
</reference>
<keyword evidence="2" id="KW-0812">Transmembrane</keyword>
<evidence type="ECO:0000313" key="7">
    <source>
        <dbReference type="Proteomes" id="UP000629870"/>
    </source>
</evidence>
<name>A0A5C4XCQ5_9DEIO</name>
<proteinExistence type="predicted"/>
<keyword evidence="2" id="KW-1133">Transmembrane helix</keyword>
<keyword evidence="1" id="KW-0175">Coiled coil</keyword>
<dbReference type="EMBL" id="JACHEW010000061">
    <property type="protein sequence ID" value="MBB6018934.1"/>
    <property type="molecule type" value="Genomic_DNA"/>
</dbReference>
<dbReference type="Proteomes" id="UP000629870">
    <property type="component" value="Unassembled WGS sequence"/>
</dbReference>
<comment type="caution">
    <text evidence="5">The sequence shown here is derived from an EMBL/GenBank/DDBJ whole genome shotgun (WGS) entry which is preliminary data.</text>
</comment>